<evidence type="ECO:0000313" key="3">
    <source>
        <dbReference type="Proteomes" id="UP000796761"/>
    </source>
</evidence>
<keyword evidence="3" id="KW-1185">Reference proteome</keyword>
<comment type="caution">
    <text evidence="2">The sequence shown here is derived from an EMBL/GenBank/DDBJ whole genome shotgun (WGS) entry which is preliminary data.</text>
</comment>
<gene>
    <name evidence="2" type="ORF">HGM15179_021199</name>
</gene>
<accession>A0A8K1D7S4</accession>
<protein>
    <submittedName>
        <fullName evidence="2">Uncharacterized protein</fullName>
    </submittedName>
</protein>
<evidence type="ECO:0000313" key="2">
    <source>
        <dbReference type="EMBL" id="TRZ05908.1"/>
    </source>
</evidence>
<name>A0A8K1D7S4_9PASS</name>
<dbReference type="EMBL" id="SWJQ01003196">
    <property type="protein sequence ID" value="TRZ05908.1"/>
    <property type="molecule type" value="Genomic_DNA"/>
</dbReference>
<feature type="region of interest" description="Disordered" evidence="1">
    <location>
        <begin position="1"/>
        <end position="64"/>
    </location>
</feature>
<organism evidence="2 3">
    <name type="scientific">Zosterops borbonicus</name>
    <dbReference type="NCBI Taxonomy" id="364589"/>
    <lineage>
        <taxon>Eukaryota</taxon>
        <taxon>Metazoa</taxon>
        <taxon>Chordata</taxon>
        <taxon>Craniata</taxon>
        <taxon>Vertebrata</taxon>
        <taxon>Euteleostomi</taxon>
        <taxon>Archelosauria</taxon>
        <taxon>Archosauria</taxon>
        <taxon>Dinosauria</taxon>
        <taxon>Saurischia</taxon>
        <taxon>Theropoda</taxon>
        <taxon>Coelurosauria</taxon>
        <taxon>Aves</taxon>
        <taxon>Neognathae</taxon>
        <taxon>Neoaves</taxon>
        <taxon>Telluraves</taxon>
        <taxon>Australaves</taxon>
        <taxon>Passeriformes</taxon>
        <taxon>Sylvioidea</taxon>
        <taxon>Zosteropidae</taxon>
        <taxon>Zosterops</taxon>
    </lineage>
</organism>
<dbReference type="AlphaFoldDB" id="A0A8K1D7S4"/>
<evidence type="ECO:0000256" key="1">
    <source>
        <dbReference type="SAM" id="MobiDB-lite"/>
    </source>
</evidence>
<feature type="non-terminal residue" evidence="2">
    <location>
        <position position="1"/>
    </location>
</feature>
<feature type="non-terminal residue" evidence="2">
    <location>
        <position position="64"/>
    </location>
</feature>
<sequence>APPGGWWPLTAGRARARRRGSAGGARGSPRSPSQTGPSWRVCSAAGSSPAGRPCCATSSSRGCT</sequence>
<reference evidence="2" key="1">
    <citation type="submission" date="2019-04" db="EMBL/GenBank/DDBJ databases">
        <title>Genome assembly of Zosterops borbonicus 15179.</title>
        <authorList>
            <person name="Leroy T."/>
            <person name="Anselmetti Y."/>
            <person name="Tilak M.-K."/>
            <person name="Nabholz B."/>
        </authorList>
    </citation>
    <scope>NUCLEOTIDE SEQUENCE</scope>
    <source>
        <strain evidence="2">HGM_15179</strain>
        <tissue evidence="2">Muscle</tissue>
    </source>
</reference>
<proteinExistence type="predicted"/>
<dbReference type="Proteomes" id="UP000796761">
    <property type="component" value="Unassembled WGS sequence"/>
</dbReference>